<accession>A0AA50H8Z1</accession>
<gene>
    <name evidence="1" type="ORF">Q9313_25390</name>
</gene>
<evidence type="ECO:0000313" key="2">
    <source>
        <dbReference type="Proteomes" id="UP001234585"/>
    </source>
</evidence>
<geneLocation type="plasmid" evidence="1 2">
    <name>unnamed3</name>
</geneLocation>
<keyword evidence="1" id="KW-0614">Plasmid</keyword>
<evidence type="ECO:0000313" key="1">
    <source>
        <dbReference type="EMBL" id="WLS00879.1"/>
    </source>
</evidence>
<reference evidence="1 2" key="1">
    <citation type="submission" date="2023-08" db="EMBL/GenBank/DDBJ databases">
        <title>Pathogen: clinical or host-associated sample.</title>
        <authorList>
            <person name="Hergert J."/>
            <person name="Casey R."/>
            <person name="Wagner J."/>
            <person name="Young E.L."/>
            <person name="Oakeson K.F."/>
        </authorList>
    </citation>
    <scope>NUCLEOTIDE SEQUENCE [LARGE SCALE GENOMIC DNA]</scope>
    <source>
        <strain evidence="1 2">1760953</strain>
        <plasmid evidence="1 2">unnamed3</plasmid>
    </source>
</reference>
<protein>
    <submittedName>
        <fullName evidence="1">Uncharacterized protein</fullName>
    </submittedName>
</protein>
<dbReference type="AlphaFoldDB" id="A0AA50H8Z1"/>
<proteinExistence type="predicted"/>
<keyword evidence="2" id="KW-1185">Reference proteome</keyword>
<name>A0AA50H8Z1_9HYPH</name>
<organism evidence="1 2">
    <name type="scientific">Shinella sumterensis</name>
    <dbReference type="NCBI Taxonomy" id="1967501"/>
    <lineage>
        <taxon>Bacteria</taxon>
        <taxon>Pseudomonadati</taxon>
        <taxon>Pseudomonadota</taxon>
        <taxon>Alphaproteobacteria</taxon>
        <taxon>Hyphomicrobiales</taxon>
        <taxon>Rhizobiaceae</taxon>
        <taxon>Shinella</taxon>
    </lineage>
</organism>
<sequence length="120" mass="12631">MTNAIHDFHASVANLHPNTPLAGCKLAVEQGKLRLLGEGIEPLRGVAMSFPEDCTIFDLLEAIGLDGGSLEEALAYVGRMANTSVHGDRIAAHKAGAYALAGFMDIVMAVRLEGQPMEAA</sequence>
<dbReference type="Proteomes" id="UP001234585">
    <property type="component" value="Plasmid unnamed3"/>
</dbReference>
<dbReference type="EMBL" id="CP132305">
    <property type="protein sequence ID" value="WLS00879.1"/>
    <property type="molecule type" value="Genomic_DNA"/>
</dbReference>
<dbReference type="RefSeq" id="WP_306040891.1">
    <property type="nucleotide sequence ID" value="NZ_CP132305.1"/>
</dbReference>